<dbReference type="InParanoid" id="A0A0V1BKJ2"/>
<reference evidence="1 2" key="1">
    <citation type="submission" date="2015-01" db="EMBL/GenBank/DDBJ databases">
        <title>Evolution of Trichinella species and genotypes.</title>
        <authorList>
            <person name="Korhonen P.K."/>
            <person name="Edoardo P."/>
            <person name="Giuseppe L.R."/>
            <person name="Gasser R.B."/>
        </authorList>
    </citation>
    <scope>NUCLEOTIDE SEQUENCE [LARGE SCALE GENOMIC DNA]</scope>
    <source>
        <strain evidence="1">ISS3</strain>
    </source>
</reference>
<name>A0A0V1BKJ2_TRISP</name>
<gene>
    <name evidence="1" type="ORF">T01_8224</name>
</gene>
<dbReference type="AlphaFoldDB" id="A0A0V1BKJ2"/>
<protein>
    <submittedName>
        <fullName evidence="1">Uncharacterized protein</fullName>
    </submittedName>
</protein>
<sequence>MKIGKIQQSYLFSDHGWYAKVGFGQGHVTSQRHQSALQSYSQVSLSGLSNADGFTTLIMVITFDHAAMGRQDHRRRPAGNDASPAPVCTLTRRSSDLTGKLTTCLTALAEQACFITARTVSF</sequence>
<dbReference type="Proteomes" id="UP000054776">
    <property type="component" value="Unassembled WGS sequence"/>
</dbReference>
<organism evidence="1 2">
    <name type="scientific">Trichinella spiralis</name>
    <name type="common">Trichina worm</name>
    <dbReference type="NCBI Taxonomy" id="6334"/>
    <lineage>
        <taxon>Eukaryota</taxon>
        <taxon>Metazoa</taxon>
        <taxon>Ecdysozoa</taxon>
        <taxon>Nematoda</taxon>
        <taxon>Enoplea</taxon>
        <taxon>Dorylaimia</taxon>
        <taxon>Trichinellida</taxon>
        <taxon>Trichinellidae</taxon>
        <taxon>Trichinella</taxon>
    </lineage>
</organism>
<dbReference type="EMBL" id="JYDH01000034">
    <property type="protein sequence ID" value="KRY37399.1"/>
    <property type="molecule type" value="Genomic_DNA"/>
</dbReference>
<dbReference type="GO" id="GO:0016787">
    <property type="term" value="F:hydrolase activity"/>
    <property type="evidence" value="ECO:0007669"/>
    <property type="project" value="UniProtKB-KW"/>
</dbReference>
<evidence type="ECO:0000313" key="2">
    <source>
        <dbReference type="Proteomes" id="UP000054776"/>
    </source>
</evidence>
<accession>A0A0V1BKJ2</accession>
<keyword evidence="2" id="KW-1185">Reference proteome</keyword>
<comment type="caution">
    <text evidence="1">The sequence shown here is derived from an EMBL/GenBank/DDBJ whole genome shotgun (WGS) entry which is preliminary data.</text>
</comment>
<dbReference type="OrthoDB" id="10343389at2759"/>
<proteinExistence type="predicted"/>
<evidence type="ECO:0000313" key="1">
    <source>
        <dbReference type="EMBL" id="KRY37399.1"/>
    </source>
</evidence>